<evidence type="ECO:0008006" key="3">
    <source>
        <dbReference type="Google" id="ProtNLM"/>
    </source>
</evidence>
<evidence type="ECO:0000313" key="2">
    <source>
        <dbReference type="Proteomes" id="UP000316801"/>
    </source>
</evidence>
<protein>
    <recommendedName>
        <fullName evidence="3">Anti-sigma factor NepR domain-containing protein</fullName>
    </recommendedName>
</protein>
<dbReference type="EMBL" id="VJMG01000028">
    <property type="protein sequence ID" value="TRL38770.1"/>
    <property type="molecule type" value="Genomic_DNA"/>
</dbReference>
<evidence type="ECO:0000313" key="1">
    <source>
        <dbReference type="EMBL" id="TRL38770.1"/>
    </source>
</evidence>
<reference evidence="1 2" key="1">
    <citation type="submission" date="2019-07" db="EMBL/GenBank/DDBJ databases">
        <title>Ln-dependent methylotrophs.</title>
        <authorList>
            <person name="Tani A."/>
        </authorList>
    </citation>
    <scope>NUCLEOTIDE SEQUENCE [LARGE SCALE GENOMIC DNA]</scope>
    <source>
        <strain evidence="1 2">SM12</strain>
    </source>
</reference>
<gene>
    <name evidence="1" type="ORF">FNA46_11420</name>
</gene>
<proteinExistence type="predicted"/>
<name>A0A549TA72_9HYPH</name>
<sequence>MNETTDKTATGLKSGPSELGASVSRKVAGLLAEIEKEPVPDRLMELALELQKALNDKQNLKA</sequence>
<accession>A0A549TA72</accession>
<dbReference type="Proteomes" id="UP000316801">
    <property type="component" value="Unassembled WGS sequence"/>
</dbReference>
<comment type="caution">
    <text evidence="1">The sequence shown here is derived from an EMBL/GenBank/DDBJ whole genome shotgun (WGS) entry which is preliminary data.</text>
</comment>
<keyword evidence="2" id="KW-1185">Reference proteome</keyword>
<dbReference type="AlphaFoldDB" id="A0A549TA72"/>
<organism evidence="1 2">
    <name type="scientific">Rhizobium straminoryzae</name>
    <dbReference type="NCBI Taxonomy" id="1387186"/>
    <lineage>
        <taxon>Bacteria</taxon>
        <taxon>Pseudomonadati</taxon>
        <taxon>Pseudomonadota</taxon>
        <taxon>Alphaproteobacteria</taxon>
        <taxon>Hyphomicrobiales</taxon>
        <taxon>Rhizobiaceae</taxon>
        <taxon>Rhizobium/Agrobacterium group</taxon>
        <taxon>Rhizobium</taxon>
    </lineage>
</organism>
<dbReference type="RefSeq" id="WP_143125329.1">
    <property type="nucleotide sequence ID" value="NZ_VJMG01000028.1"/>
</dbReference>